<evidence type="ECO:0000313" key="4">
    <source>
        <dbReference type="Proteomes" id="UP000192761"/>
    </source>
</evidence>
<proteinExistence type="predicted"/>
<feature type="domain" description="Dynamin N-terminal" evidence="2">
    <location>
        <begin position="80"/>
        <end position="296"/>
    </location>
</feature>
<dbReference type="AlphaFoldDB" id="A0A1W1XSZ4"/>
<dbReference type="RefSeq" id="WP_217807065.1">
    <property type="nucleotide sequence ID" value="NZ_FWXD01000015.1"/>
</dbReference>
<sequence>MSTEYLHQDSIAVNDPANIEVVASDRLVGNFQAYSTWRAELSQSITQLSRWLNEQDLDDSQTQLRINRLLDKLKDDKLNIAFVAEFSRGKSELINAIFFAHYKQRVLPSSAGRTTMCPTELLYDASKPASIQLLPIETRAANATTSEYRRYPEEWTSIALDLDNADAMLAAFRKVGDTKKVSTEEAKKYSLYDENDPDQKMTVDAAGQIEIPCWRHAIINFPHPLLEQGLVILDTPGLNAIGTEPELTLNLLPNAHAILFILAADTGVTKSDIDVWRNHIGKAQTGTRGRLVVLNKIDGLWDPLKSAGEIEAEIVKQVDTTAQLLGVPTRQVYPISAQKALVAKVQDDDALLERARLTDLENALSYELLPAKQDIVRDSTMTEVEDIVSATRNVINARRKGVQEQLHELSALKGKNQDVVTQMMDKVIADKKHFEQGLVRFQALRSVFSQQTNQLLSLLGMDALKAEISRIRGEMDKSLFSVGEGGLRSLMERFFKDTNANIAKSAEQVAEIQAMMAAMYKKFSEEHGLGSVTPPPFSTLKYHKEMARLEKSFREHFNTWGKVLTNSQSKLTNKFFETVASRVVYVFEVANRDVENWLKAVMAPMETQVREHQLQLRRRLESIKRIHKATDTLEERLEELEDVDRQLASQQGDLDERLRAVYGLLNREIGRLKAA</sequence>
<dbReference type="PANTHER" id="PTHR43681">
    <property type="entry name" value="TRANSMEMBRANE GTPASE FZO"/>
    <property type="match status" value="1"/>
</dbReference>
<dbReference type="PANTHER" id="PTHR43681:SF1">
    <property type="entry name" value="SARCALUMENIN"/>
    <property type="match status" value="1"/>
</dbReference>
<evidence type="ECO:0000256" key="1">
    <source>
        <dbReference type="SAM" id="Coils"/>
    </source>
</evidence>
<accession>A0A1W1XSZ4</accession>
<feature type="coiled-coil region" evidence="1">
    <location>
        <begin position="623"/>
        <end position="653"/>
    </location>
</feature>
<keyword evidence="1" id="KW-0175">Coiled coil</keyword>
<dbReference type="InterPro" id="IPR051943">
    <property type="entry name" value="TRAFAC_Dynamin-like_GTPase"/>
</dbReference>
<dbReference type="EMBL" id="FWXD01000015">
    <property type="protein sequence ID" value="SMC26984.1"/>
    <property type="molecule type" value="Genomic_DNA"/>
</dbReference>
<reference evidence="3 4" key="1">
    <citation type="submission" date="2017-04" db="EMBL/GenBank/DDBJ databases">
        <authorList>
            <person name="Afonso C.L."/>
            <person name="Miller P.J."/>
            <person name="Scott M.A."/>
            <person name="Spackman E."/>
            <person name="Goraichik I."/>
            <person name="Dimitrov K.M."/>
            <person name="Suarez D.L."/>
            <person name="Swayne D.E."/>
        </authorList>
    </citation>
    <scope>NUCLEOTIDE SEQUENCE [LARGE SCALE GENOMIC DNA]</scope>
    <source>
        <strain evidence="3 4">DSM 23236</strain>
    </source>
</reference>
<dbReference type="Pfam" id="PF00350">
    <property type="entry name" value="Dynamin_N"/>
    <property type="match status" value="1"/>
</dbReference>
<dbReference type="Proteomes" id="UP000192761">
    <property type="component" value="Unassembled WGS sequence"/>
</dbReference>
<dbReference type="SUPFAM" id="SSF52540">
    <property type="entry name" value="P-loop containing nucleoside triphosphate hydrolases"/>
    <property type="match status" value="1"/>
</dbReference>
<dbReference type="STRING" id="1121001.SAMN02745857_02677"/>
<dbReference type="InterPro" id="IPR027417">
    <property type="entry name" value="P-loop_NTPase"/>
</dbReference>
<dbReference type="Gene3D" id="3.40.50.300">
    <property type="entry name" value="P-loop containing nucleotide triphosphate hydrolases"/>
    <property type="match status" value="2"/>
</dbReference>
<keyword evidence="4" id="KW-1185">Reference proteome</keyword>
<protein>
    <submittedName>
        <fullName evidence="3">Dynamin family protein</fullName>
    </submittedName>
</protein>
<evidence type="ECO:0000259" key="2">
    <source>
        <dbReference type="Pfam" id="PF00350"/>
    </source>
</evidence>
<evidence type="ECO:0000313" key="3">
    <source>
        <dbReference type="EMBL" id="SMC26984.1"/>
    </source>
</evidence>
<organism evidence="3 4">
    <name type="scientific">Andreprevotia lacus DSM 23236</name>
    <dbReference type="NCBI Taxonomy" id="1121001"/>
    <lineage>
        <taxon>Bacteria</taxon>
        <taxon>Pseudomonadati</taxon>
        <taxon>Pseudomonadota</taxon>
        <taxon>Betaproteobacteria</taxon>
        <taxon>Neisseriales</taxon>
        <taxon>Chitinibacteraceae</taxon>
        <taxon>Andreprevotia</taxon>
    </lineage>
</organism>
<dbReference type="InterPro" id="IPR045063">
    <property type="entry name" value="Dynamin_N"/>
</dbReference>
<name>A0A1W1XSZ4_9NEIS</name>
<gene>
    <name evidence="3" type="ORF">SAMN02745857_02677</name>
</gene>